<evidence type="ECO:0000313" key="1">
    <source>
        <dbReference type="EMBL" id="KAG9351381.1"/>
    </source>
</evidence>
<protein>
    <submittedName>
        <fullName evidence="1">Uncharacterized protein</fullName>
    </submittedName>
</protein>
<evidence type="ECO:0000313" key="2">
    <source>
        <dbReference type="Proteomes" id="UP000824540"/>
    </source>
</evidence>
<reference evidence="1" key="1">
    <citation type="thesis" date="2021" institute="BYU ScholarsArchive" country="Provo, UT, USA">
        <title>Applications of and Algorithms for Genome Assembly and Genomic Analyses with an Emphasis on Marine Teleosts.</title>
        <authorList>
            <person name="Pickett B.D."/>
        </authorList>
    </citation>
    <scope>NUCLEOTIDE SEQUENCE</scope>
    <source>
        <strain evidence="1">HI-2016</strain>
    </source>
</reference>
<accession>A0A8T2PJN7</accession>
<name>A0A8T2PJN7_9TELE</name>
<gene>
    <name evidence="1" type="ORF">JZ751_022630</name>
</gene>
<sequence length="93" mass="9768">MSGPDLQTEHCHAPPKWSYDGHLGFNPDGSDQFTSFKGRQAPQLIALGVLIDADAAGSAQLAFEAGLTVGACGQIIDLLFGQASLVFLIILII</sequence>
<organism evidence="1 2">
    <name type="scientific">Albula glossodonta</name>
    <name type="common">roundjaw bonefish</name>
    <dbReference type="NCBI Taxonomy" id="121402"/>
    <lineage>
        <taxon>Eukaryota</taxon>
        <taxon>Metazoa</taxon>
        <taxon>Chordata</taxon>
        <taxon>Craniata</taxon>
        <taxon>Vertebrata</taxon>
        <taxon>Euteleostomi</taxon>
        <taxon>Actinopterygii</taxon>
        <taxon>Neopterygii</taxon>
        <taxon>Teleostei</taxon>
        <taxon>Albuliformes</taxon>
        <taxon>Albulidae</taxon>
        <taxon>Albula</taxon>
    </lineage>
</organism>
<dbReference type="Proteomes" id="UP000824540">
    <property type="component" value="Unassembled WGS sequence"/>
</dbReference>
<comment type="caution">
    <text evidence="1">The sequence shown here is derived from an EMBL/GenBank/DDBJ whole genome shotgun (WGS) entry which is preliminary data.</text>
</comment>
<dbReference type="AlphaFoldDB" id="A0A8T2PJN7"/>
<proteinExistence type="predicted"/>
<dbReference type="EMBL" id="JAFBMS010000006">
    <property type="protein sequence ID" value="KAG9351381.1"/>
    <property type="molecule type" value="Genomic_DNA"/>
</dbReference>
<keyword evidence="2" id="KW-1185">Reference proteome</keyword>